<dbReference type="Proteomes" id="UP000236370">
    <property type="component" value="Unassembled WGS sequence"/>
</dbReference>
<dbReference type="AlphaFoldDB" id="A0A2J8PHB9"/>
<dbReference type="EMBL" id="NBAG03000214">
    <property type="protein sequence ID" value="PNI83400.1"/>
    <property type="molecule type" value="Genomic_DNA"/>
</dbReference>
<dbReference type="InterPro" id="IPR057642">
    <property type="entry name" value="TXNDC16_2nd"/>
</dbReference>
<accession>A0A2J8PHB9</accession>
<reference evidence="4 5" key="1">
    <citation type="submission" date="2017-12" db="EMBL/GenBank/DDBJ databases">
        <title>High-resolution comparative analysis of great ape genomes.</title>
        <authorList>
            <person name="Pollen A."/>
            <person name="Hastie A."/>
            <person name="Hormozdiari F."/>
            <person name="Dougherty M."/>
            <person name="Liu R."/>
            <person name="Chaisson M."/>
            <person name="Hoppe E."/>
            <person name="Hill C."/>
            <person name="Pang A."/>
            <person name="Hillier L."/>
            <person name="Baker C."/>
            <person name="Armstrong J."/>
            <person name="Shendure J."/>
            <person name="Paten B."/>
            <person name="Wilson R."/>
            <person name="Chao H."/>
            <person name="Schneider V."/>
            <person name="Ventura M."/>
            <person name="Kronenberg Z."/>
            <person name="Murali S."/>
            <person name="Gordon D."/>
            <person name="Cantsilieris S."/>
            <person name="Munson K."/>
            <person name="Nelson B."/>
            <person name="Raja A."/>
            <person name="Underwood J."/>
            <person name="Diekhans M."/>
            <person name="Fiddes I."/>
            <person name="Haussler D."/>
            <person name="Eichler E."/>
        </authorList>
    </citation>
    <scope>NUCLEOTIDE SEQUENCE [LARGE SCALE GENOMIC DNA]</scope>
    <source>
        <strain evidence="4">Yerkes chimp pedigree #C0471</strain>
    </source>
</reference>
<dbReference type="Pfam" id="PF24508">
    <property type="entry name" value="TXNDC16_N"/>
    <property type="match status" value="1"/>
</dbReference>
<proteinExistence type="predicted"/>
<dbReference type="PANTHER" id="PTHR22699:SF1">
    <property type="entry name" value="THIOREDOXIN DOMAIN-CONTAINING PROTEIN 16"/>
    <property type="match status" value="1"/>
</dbReference>
<evidence type="ECO:0000259" key="1">
    <source>
        <dbReference type="Pfam" id="PF24508"/>
    </source>
</evidence>
<gene>
    <name evidence="4" type="ORF">CK820_G0002449</name>
</gene>
<comment type="caution">
    <text evidence="4">The sequence shown here is derived from an EMBL/GenBank/DDBJ whole genome shotgun (WGS) entry which is preliminary data.</text>
</comment>
<dbReference type="PANTHER" id="PTHR22699">
    <property type="entry name" value="THIOREDOXIN DOMAIN-CONTAINING PROTEIN 16"/>
    <property type="match status" value="1"/>
</dbReference>
<evidence type="ECO:0000313" key="5">
    <source>
        <dbReference type="Proteomes" id="UP000236370"/>
    </source>
</evidence>
<dbReference type="InterPro" id="IPR057639">
    <property type="entry name" value="TXNDC16_N"/>
</dbReference>
<sequence>MPTVNSLPELSPQKYFSTLQPGKASLAYFCQADSPRTSVFLEELNEAVRPLQDYGISVAKVNCVKEEISRYCGKEKDLMKAYLFKGNILLREFPTDTLFDVNAIVAHVLFALLFNEVKYITNLEDLQNIENALKGKANIIFSYVRAIGIPEHRAVMEAAFVYGTTYQFVLTTEIALLESIGSEDVEYAHLYFFHCKLVLDLTQQCRRTLMEQPLTTLNIHLFIKTMKAPLLTEVAEDPQQVSTVHLQLGLPLVFIVSQQATYEADRRTAEWVAWRLLGKAGVLLLLRDSLEVNIPQDANVVFKRAEEPEITVENLPSYFRLQKPLLILFSDGTVNPQYKKAILTLVKQKYLDSFTPCWLNLKNTPVGRGILRAYFDPLPPLPLLVLVNLHSGGQVFAFPSDQAIIEENLVLWLKKLEAGLENHITILPAQEWKPPLPAYDFLSMIDAATSHRGTRKVPKCMKETDVQENDKEQHEDKSAVRKEPIETLRIKHWNRSNWFKEAEKSFRRDKEL</sequence>
<dbReference type="InterPro" id="IPR040090">
    <property type="entry name" value="TXNDC16"/>
</dbReference>
<dbReference type="Pfam" id="PF24510">
    <property type="entry name" value="TXNDC16_3rd"/>
    <property type="match status" value="1"/>
</dbReference>
<name>A0A2J8PHB9_PANTR</name>
<organism evidence="4 5">
    <name type="scientific">Pan troglodytes</name>
    <name type="common">Chimpanzee</name>
    <dbReference type="NCBI Taxonomy" id="9598"/>
    <lineage>
        <taxon>Eukaryota</taxon>
        <taxon>Metazoa</taxon>
        <taxon>Chordata</taxon>
        <taxon>Craniata</taxon>
        <taxon>Vertebrata</taxon>
        <taxon>Euteleostomi</taxon>
        <taxon>Mammalia</taxon>
        <taxon>Eutheria</taxon>
        <taxon>Euarchontoglires</taxon>
        <taxon>Primates</taxon>
        <taxon>Haplorrhini</taxon>
        <taxon>Catarrhini</taxon>
        <taxon>Hominidae</taxon>
        <taxon>Pan</taxon>
    </lineage>
</organism>
<dbReference type="InterPro" id="IPR057645">
    <property type="entry name" value="TXNDC16_3rd"/>
</dbReference>
<feature type="domain" description="TXNDC16 second thioredoxin-like" evidence="2">
    <location>
        <begin position="110"/>
        <end position="229"/>
    </location>
</feature>
<evidence type="ECO:0000259" key="3">
    <source>
        <dbReference type="Pfam" id="PF24510"/>
    </source>
</evidence>
<evidence type="ECO:0000313" key="4">
    <source>
        <dbReference type="EMBL" id="PNI83400.1"/>
    </source>
</evidence>
<feature type="domain" description="TXNDC16 N-terminal" evidence="1">
    <location>
        <begin position="6"/>
        <end position="109"/>
    </location>
</feature>
<evidence type="ECO:0000259" key="2">
    <source>
        <dbReference type="Pfam" id="PF24509"/>
    </source>
</evidence>
<dbReference type="Pfam" id="PF24509">
    <property type="entry name" value="TXNDC16_2nd"/>
    <property type="match status" value="1"/>
</dbReference>
<protein>
    <submittedName>
        <fullName evidence="4">TXNDC16 isoform 2</fullName>
    </submittedName>
</protein>
<feature type="domain" description="TXNDC16 third thioredoxin-like" evidence="3">
    <location>
        <begin position="230"/>
        <end position="308"/>
    </location>
</feature>